<name>A0A0K1PE46_9BACT</name>
<evidence type="ECO:0000256" key="2">
    <source>
        <dbReference type="ARBA" id="ARBA00022723"/>
    </source>
</evidence>
<dbReference type="PANTHER" id="PTHR21496">
    <property type="entry name" value="FERREDOXIN-RELATED"/>
    <property type="match status" value="1"/>
</dbReference>
<dbReference type="CDD" id="cd03467">
    <property type="entry name" value="Rieske"/>
    <property type="match status" value="1"/>
</dbReference>
<dbReference type="RefSeq" id="WP_050726035.1">
    <property type="nucleotide sequence ID" value="NZ_CP012332.1"/>
</dbReference>
<evidence type="ECO:0000256" key="4">
    <source>
        <dbReference type="ARBA" id="ARBA00023014"/>
    </source>
</evidence>
<dbReference type="GO" id="GO:0051537">
    <property type="term" value="F:2 iron, 2 sulfur cluster binding"/>
    <property type="evidence" value="ECO:0007669"/>
    <property type="project" value="UniProtKB-KW"/>
</dbReference>
<feature type="transmembrane region" description="Helical" evidence="6">
    <location>
        <begin position="169"/>
        <end position="189"/>
    </location>
</feature>
<feature type="domain" description="Rieske" evidence="7">
    <location>
        <begin position="208"/>
        <end position="303"/>
    </location>
</feature>
<keyword evidence="2" id="KW-0479">Metal-binding</keyword>
<dbReference type="Gene3D" id="2.102.10.10">
    <property type="entry name" value="Rieske [2Fe-2S] iron-sulphur domain"/>
    <property type="match status" value="1"/>
</dbReference>
<evidence type="ECO:0000256" key="3">
    <source>
        <dbReference type="ARBA" id="ARBA00023004"/>
    </source>
</evidence>
<evidence type="ECO:0000313" key="8">
    <source>
        <dbReference type="EMBL" id="AKU91767.1"/>
    </source>
</evidence>
<keyword evidence="6" id="KW-1133">Transmembrane helix</keyword>
<keyword evidence="3" id="KW-0408">Iron</keyword>
<keyword evidence="4" id="KW-0411">Iron-sulfur</keyword>
<dbReference type="SUPFAM" id="SSF50022">
    <property type="entry name" value="ISP domain"/>
    <property type="match status" value="1"/>
</dbReference>
<sequence length="308" mass="32721">MRVVHHDGIETRRPVASLLAALGRSELRTITQSKTVDQVGRPVQMQLKRWSRPPAAQRIKDFLNGTWLGHPLHPAITDVPIGAWTTAVALDLATLAGRKDLGRAARAALLVGIVGAVGSALTGLADWADTRDEQRRVGVVHALLNTIGLGLQIGSVVKRSSRNGGGRALTAAGLATTAAAAWLGGNLVFSQGTQVQRTAWTRGPRTFTHAMDDSELAADKPTRAVVDGLPVMLVRHEDEIFALQDTCGHAGCPLSGGQVKEGAIVCPCHGSTYRLRDGAVLHGPAPFAQPGLDVRVEEGRIEVRSRRT</sequence>
<evidence type="ECO:0000313" key="9">
    <source>
        <dbReference type="Proteomes" id="UP000055590"/>
    </source>
</evidence>
<keyword evidence="1" id="KW-0001">2Fe-2S</keyword>
<protein>
    <submittedName>
        <fullName evidence="8">Ferredoxin, 2Fe-2S</fullName>
    </submittedName>
</protein>
<dbReference type="PROSITE" id="PS51296">
    <property type="entry name" value="RIESKE"/>
    <property type="match status" value="1"/>
</dbReference>
<dbReference type="OrthoDB" id="2873672at2"/>
<organism evidence="8 9">
    <name type="scientific">Vulgatibacter incomptus</name>
    <dbReference type="NCBI Taxonomy" id="1391653"/>
    <lineage>
        <taxon>Bacteria</taxon>
        <taxon>Pseudomonadati</taxon>
        <taxon>Myxococcota</taxon>
        <taxon>Myxococcia</taxon>
        <taxon>Myxococcales</taxon>
        <taxon>Cystobacterineae</taxon>
        <taxon>Vulgatibacteraceae</taxon>
        <taxon>Vulgatibacter</taxon>
    </lineage>
</organism>
<proteinExistence type="predicted"/>
<dbReference type="InterPro" id="IPR005805">
    <property type="entry name" value="Rieske_Fe-S_prot_C"/>
</dbReference>
<keyword evidence="6" id="KW-0472">Membrane</keyword>
<evidence type="ECO:0000259" key="7">
    <source>
        <dbReference type="PROSITE" id="PS51296"/>
    </source>
</evidence>
<dbReference type="Pfam" id="PF09990">
    <property type="entry name" value="DUF2231"/>
    <property type="match status" value="1"/>
</dbReference>
<reference evidence="8 9" key="1">
    <citation type="submission" date="2015-08" db="EMBL/GenBank/DDBJ databases">
        <authorList>
            <person name="Babu N.S."/>
            <person name="Beckwith C.J."/>
            <person name="Beseler K.G."/>
            <person name="Brison A."/>
            <person name="Carone J.V."/>
            <person name="Caskin T.P."/>
            <person name="Diamond M."/>
            <person name="Durham M.E."/>
            <person name="Foxe J.M."/>
            <person name="Go M."/>
            <person name="Henderson B.A."/>
            <person name="Jones I.B."/>
            <person name="McGettigan J.A."/>
            <person name="Micheletti S.J."/>
            <person name="Nasrallah M.E."/>
            <person name="Ortiz D."/>
            <person name="Piller C.R."/>
            <person name="Privatt S.R."/>
            <person name="Schneider S.L."/>
            <person name="Sharp S."/>
            <person name="Smith T.C."/>
            <person name="Stanton J.D."/>
            <person name="Ullery H.E."/>
            <person name="Wilson R.J."/>
            <person name="Serrano M.G."/>
            <person name="Buck G."/>
            <person name="Lee V."/>
            <person name="Wang Y."/>
            <person name="Carvalho R."/>
            <person name="Voegtly L."/>
            <person name="Shi R."/>
            <person name="Duckworth R."/>
            <person name="Johnson A."/>
            <person name="Loviza R."/>
            <person name="Walstead R."/>
            <person name="Shah Z."/>
            <person name="Kiflezghi M."/>
            <person name="Wade K."/>
            <person name="Ball S.L."/>
            <person name="Bradley K.W."/>
            <person name="Asai D.J."/>
            <person name="Bowman C.A."/>
            <person name="Russell D.A."/>
            <person name="Pope W.H."/>
            <person name="Jacobs-Sera D."/>
            <person name="Hendrix R.W."/>
            <person name="Hatfull G.F."/>
        </authorList>
    </citation>
    <scope>NUCLEOTIDE SEQUENCE [LARGE SCALE GENOMIC DNA]</scope>
    <source>
        <strain evidence="8 9">DSM 27710</strain>
    </source>
</reference>
<dbReference type="GO" id="GO:0046872">
    <property type="term" value="F:metal ion binding"/>
    <property type="evidence" value="ECO:0007669"/>
    <property type="project" value="UniProtKB-KW"/>
</dbReference>
<dbReference type="KEGG" id="vin:AKJ08_2154"/>
<keyword evidence="9" id="KW-1185">Reference proteome</keyword>
<keyword evidence="6" id="KW-0812">Transmembrane</keyword>
<dbReference type="InterPro" id="IPR019251">
    <property type="entry name" value="DUF2231_TM"/>
</dbReference>
<feature type="transmembrane region" description="Helical" evidence="6">
    <location>
        <begin position="107"/>
        <end position="125"/>
    </location>
</feature>
<dbReference type="EMBL" id="CP012332">
    <property type="protein sequence ID" value="AKU91767.1"/>
    <property type="molecule type" value="Genomic_DNA"/>
</dbReference>
<accession>A0A0K1PE46</accession>
<dbReference type="InterPro" id="IPR017941">
    <property type="entry name" value="Rieske_2Fe-2S"/>
</dbReference>
<dbReference type="PATRIC" id="fig|1391653.3.peg.2252"/>
<evidence type="ECO:0000256" key="1">
    <source>
        <dbReference type="ARBA" id="ARBA00022714"/>
    </source>
</evidence>
<dbReference type="InterPro" id="IPR036922">
    <property type="entry name" value="Rieske_2Fe-2S_sf"/>
</dbReference>
<evidence type="ECO:0000256" key="5">
    <source>
        <dbReference type="ARBA" id="ARBA00023157"/>
    </source>
</evidence>
<dbReference type="AlphaFoldDB" id="A0A0K1PE46"/>
<evidence type="ECO:0000256" key="6">
    <source>
        <dbReference type="SAM" id="Phobius"/>
    </source>
</evidence>
<gene>
    <name evidence="8" type="ORF">AKJ08_2154</name>
</gene>
<dbReference type="GO" id="GO:0016020">
    <property type="term" value="C:membrane"/>
    <property type="evidence" value="ECO:0007669"/>
    <property type="project" value="InterPro"/>
</dbReference>
<keyword evidence="5" id="KW-1015">Disulfide bond</keyword>
<dbReference type="Proteomes" id="UP000055590">
    <property type="component" value="Chromosome"/>
</dbReference>
<dbReference type="STRING" id="1391653.AKJ08_2154"/>
<dbReference type="PRINTS" id="PR00162">
    <property type="entry name" value="RIESKE"/>
</dbReference>
<dbReference type="Pfam" id="PF00355">
    <property type="entry name" value="Rieske"/>
    <property type="match status" value="1"/>
</dbReference>
<dbReference type="PANTHER" id="PTHR21496:SF23">
    <property type="entry name" value="3-PHENYLPROPIONATE_CINNAMIC ACID DIOXYGENASE FERREDOXIN SUBUNIT"/>
    <property type="match status" value="1"/>
</dbReference>